<gene>
    <name evidence="1" type="primary">orf132</name>
</gene>
<protein>
    <submittedName>
        <fullName evidence="1">Uncharacterized protein</fullName>
    </submittedName>
</protein>
<dbReference type="EMBL" id="MG922856">
    <property type="protein sequence ID" value="AVZ00690.1"/>
    <property type="molecule type" value="Genomic_DNA"/>
</dbReference>
<reference evidence="1" key="1">
    <citation type="submission" date="2018-02" db="EMBL/GenBank/DDBJ databases">
        <title>The complete organellar genomes of Fucus spiralis (Fucaeae, Phaeophyceae) from California, USA.</title>
        <authorList>
            <person name="Hughey J.R."/>
        </authorList>
    </citation>
    <scope>NUCLEOTIDE SEQUENCE</scope>
</reference>
<organism evidence="1">
    <name type="scientific">Fucus spiralis</name>
    <dbReference type="NCBI Taxonomy" id="87149"/>
    <lineage>
        <taxon>Eukaryota</taxon>
        <taxon>Sar</taxon>
        <taxon>Stramenopiles</taxon>
        <taxon>Ochrophyta</taxon>
        <taxon>PX clade</taxon>
        <taxon>Phaeophyceae</taxon>
        <taxon>Fucales</taxon>
        <taxon>Fucaceae</taxon>
        <taxon>Fucus</taxon>
    </lineage>
</organism>
<accession>A0A2R4QQ51</accession>
<geneLocation type="mitochondrion" evidence="1"/>
<evidence type="ECO:0000313" key="1">
    <source>
        <dbReference type="EMBL" id="AVZ00690.1"/>
    </source>
</evidence>
<proteinExistence type="predicted"/>
<name>A0A2R4QQ51_9PHAE</name>
<sequence length="132" mass="15603">MMYTPRKKYLRKKRAFVYNEQTFAIFNASNLKTSKIEKIKLLSKSGKLYFVPLYLMPPKQCIGCPIIMIMYSKLQDLKEDILDLSSKMDCIGVSIQNKWYSTKYFEKKKIKNLSIKTLALLLFKFKLLHNKT</sequence>
<keyword evidence="1" id="KW-0496">Mitochondrion</keyword>
<dbReference type="AlphaFoldDB" id="A0A2R4QQ51"/>